<dbReference type="EMBL" id="JAVIIW010000052">
    <property type="protein sequence ID" value="MDX8482570.1"/>
    <property type="molecule type" value="Genomic_DNA"/>
</dbReference>
<name>A0ABU4Y8Z6_9HYPH</name>
<evidence type="ECO:0000313" key="5">
    <source>
        <dbReference type="Proteomes" id="UP001287059"/>
    </source>
</evidence>
<comment type="similarity">
    <text evidence="1">Belongs to the NAD(P)H dehydrogenase (quinone) family.</text>
</comment>
<accession>A0ABU4Y8Z6</accession>
<evidence type="ECO:0000313" key="4">
    <source>
        <dbReference type="EMBL" id="MDX8482570.1"/>
    </source>
</evidence>
<sequence length="95" mass="10869">MRCLIVTSHPLEISLCQTLADMVVRFLIGAWHECRLVDLYKAGFSPALSTLERASYYSSFNSDSVTREIDDLLWAEAIILIFPTWWFSVRISGHS</sequence>
<proteinExistence type="inferred from homology"/>
<dbReference type="SUPFAM" id="SSF52218">
    <property type="entry name" value="Flavoproteins"/>
    <property type="match status" value="1"/>
</dbReference>
<evidence type="ECO:0000256" key="2">
    <source>
        <dbReference type="ARBA" id="ARBA00023002"/>
    </source>
</evidence>
<organism evidence="4 5">
    <name type="scientific">Mesorhizobium album</name>
    <dbReference type="NCBI Taxonomy" id="3072314"/>
    <lineage>
        <taxon>Bacteria</taxon>
        <taxon>Pseudomonadati</taxon>
        <taxon>Pseudomonadota</taxon>
        <taxon>Alphaproteobacteria</taxon>
        <taxon>Hyphomicrobiales</taxon>
        <taxon>Phyllobacteriaceae</taxon>
        <taxon>Mesorhizobium</taxon>
    </lineage>
</organism>
<dbReference type="Proteomes" id="UP001287059">
    <property type="component" value="Unassembled WGS sequence"/>
</dbReference>
<dbReference type="PANTHER" id="PTHR10204:SF34">
    <property type="entry name" value="NAD(P)H DEHYDROGENASE [QUINONE] 1 ISOFORM 1"/>
    <property type="match status" value="1"/>
</dbReference>
<feature type="domain" description="Flavodoxin-like fold" evidence="3">
    <location>
        <begin position="1"/>
        <end position="89"/>
    </location>
</feature>
<dbReference type="RefSeq" id="WP_320290664.1">
    <property type="nucleotide sequence ID" value="NZ_JAVIIW010000052.1"/>
</dbReference>
<dbReference type="InterPro" id="IPR029039">
    <property type="entry name" value="Flavoprotein-like_sf"/>
</dbReference>
<dbReference type="InterPro" id="IPR003680">
    <property type="entry name" value="Flavodoxin_fold"/>
</dbReference>
<reference evidence="4 5" key="1">
    <citation type="submission" date="2023-08" db="EMBL/GenBank/DDBJ databases">
        <title>Implementing the SeqCode for naming new Mesorhizobium species isolated from Vachellia karroo root nodules.</title>
        <authorList>
            <person name="Van Lill M."/>
        </authorList>
    </citation>
    <scope>NUCLEOTIDE SEQUENCE [LARGE SCALE GENOMIC DNA]</scope>
    <source>
        <strain evidence="4 5">VK24D</strain>
    </source>
</reference>
<dbReference type="Pfam" id="PF02525">
    <property type="entry name" value="Flavodoxin_2"/>
    <property type="match status" value="1"/>
</dbReference>
<dbReference type="InterPro" id="IPR051545">
    <property type="entry name" value="NAD(P)H_dehydrogenase_qn"/>
</dbReference>
<gene>
    <name evidence="4" type="ORF">RFN28_29535</name>
</gene>
<keyword evidence="2" id="KW-0560">Oxidoreductase</keyword>
<dbReference type="PANTHER" id="PTHR10204">
    <property type="entry name" value="NAD P H OXIDOREDUCTASE-RELATED"/>
    <property type="match status" value="1"/>
</dbReference>
<evidence type="ECO:0000256" key="1">
    <source>
        <dbReference type="ARBA" id="ARBA00006252"/>
    </source>
</evidence>
<keyword evidence="5" id="KW-1185">Reference proteome</keyword>
<dbReference type="Gene3D" id="3.40.50.360">
    <property type="match status" value="1"/>
</dbReference>
<comment type="caution">
    <text evidence="4">The sequence shown here is derived from an EMBL/GenBank/DDBJ whole genome shotgun (WGS) entry which is preliminary data.</text>
</comment>
<evidence type="ECO:0000259" key="3">
    <source>
        <dbReference type="Pfam" id="PF02525"/>
    </source>
</evidence>
<protein>
    <submittedName>
        <fullName evidence="4">NAD(P)H-dependent oxidoreductase</fullName>
    </submittedName>
</protein>